<keyword evidence="2" id="KW-0732">Signal</keyword>
<accession>A0A5N6AE24</accession>
<keyword evidence="1" id="KW-0812">Transmembrane</keyword>
<feature type="transmembrane region" description="Helical" evidence="1">
    <location>
        <begin position="188"/>
        <end position="209"/>
    </location>
</feature>
<organism evidence="3 4">
    <name type="scientific">Streptomyces mimosae</name>
    <dbReference type="NCBI Taxonomy" id="2586635"/>
    <lineage>
        <taxon>Bacteria</taxon>
        <taxon>Bacillati</taxon>
        <taxon>Actinomycetota</taxon>
        <taxon>Actinomycetes</taxon>
        <taxon>Kitasatosporales</taxon>
        <taxon>Streptomycetaceae</taxon>
        <taxon>Streptomyces</taxon>
    </lineage>
</organism>
<keyword evidence="1" id="KW-1133">Transmembrane helix</keyword>
<evidence type="ECO:0000256" key="1">
    <source>
        <dbReference type="SAM" id="Phobius"/>
    </source>
</evidence>
<keyword evidence="1" id="KW-0472">Membrane</keyword>
<evidence type="ECO:0000313" key="4">
    <source>
        <dbReference type="Proteomes" id="UP000314251"/>
    </source>
</evidence>
<feature type="signal peptide" evidence="2">
    <location>
        <begin position="1"/>
        <end position="24"/>
    </location>
</feature>
<feature type="chain" id="PRO_5038385332" description="LysM domain-containing protein" evidence="2">
    <location>
        <begin position="25"/>
        <end position="218"/>
    </location>
</feature>
<dbReference type="OrthoDB" id="3472201at2"/>
<keyword evidence="4" id="KW-1185">Reference proteome</keyword>
<evidence type="ECO:0008006" key="5">
    <source>
        <dbReference type="Google" id="ProtNLM"/>
    </source>
</evidence>
<evidence type="ECO:0000313" key="3">
    <source>
        <dbReference type="EMBL" id="KAB8165758.1"/>
    </source>
</evidence>
<dbReference type="Proteomes" id="UP000314251">
    <property type="component" value="Unassembled WGS sequence"/>
</dbReference>
<dbReference type="RefSeq" id="WP_139667764.1">
    <property type="nucleotide sequence ID" value="NZ_VDLY02000007.1"/>
</dbReference>
<sequence length="218" mass="23308">MTDPRPRSRVRLFRSAAMTAAALAALMLTSCGSGEPEIPEREELFQEYLESTDVVNDPLDSGGGTTEDRLANFAAYGTPQQTFNRLLSPSPCGADSDCPAEADLQRSILVKHEDESLEVLTVYFGEGTDTLIDSTGESYTGGLDDFRENNNLLDADDVILAPSDITSTTGSDIVVVTGHTGSDTWRTWATGGVIAAVVLGFGGLIALLITRRRARDDS</sequence>
<proteinExistence type="predicted"/>
<gene>
    <name evidence="3" type="ORF">FH607_012545</name>
</gene>
<reference evidence="3" key="1">
    <citation type="submission" date="2019-10" db="EMBL/GenBank/DDBJ databases">
        <title>Nonomuraea sp. nov., isolated from Phyllanthus amarus.</title>
        <authorList>
            <person name="Klykleung N."/>
            <person name="Tanasupawat S."/>
        </authorList>
    </citation>
    <scope>NUCLEOTIDE SEQUENCE [LARGE SCALE GENOMIC DNA]</scope>
    <source>
        <strain evidence="3">3MP-10</strain>
    </source>
</reference>
<dbReference type="AlphaFoldDB" id="A0A5N6AE24"/>
<dbReference type="PROSITE" id="PS51257">
    <property type="entry name" value="PROKAR_LIPOPROTEIN"/>
    <property type="match status" value="1"/>
</dbReference>
<dbReference type="EMBL" id="VDLY02000007">
    <property type="protein sequence ID" value="KAB8165758.1"/>
    <property type="molecule type" value="Genomic_DNA"/>
</dbReference>
<evidence type="ECO:0000256" key="2">
    <source>
        <dbReference type="SAM" id="SignalP"/>
    </source>
</evidence>
<comment type="caution">
    <text evidence="3">The sequence shown here is derived from an EMBL/GenBank/DDBJ whole genome shotgun (WGS) entry which is preliminary data.</text>
</comment>
<name>A0A5N6AE24_9ACTN</name>
<protein>
    <recommendedName>
        <fullName evidence="5">LysM domain-containing protein</fullName>
    </recommendedName>
</protein>